<comment type="caution">
    <text evidence="2">The sequence shown here is derived from an EMBL/GenBank/DDBJ whole genome shotgun (WGS) entry which is preliminary data.</text>
</comment>
<dbReference type="Pfam" id="PF10091">
    <property type="entry name" value="Glycoamylase"/>
    <property type="match status" value="1"/>
</dbReference>
<evidence type="ECO:0000313" key="2">
    <source>
        <dbReference type="EMBL" id="MBB6457073.1"/>
    </source>
</evidence>
<feature type="domain" description="Glycoamylase-like" evidence="1">
    <location>
        <begin position="248"/>
        <end position="484"/>
    </location>
</feature>
<dbReference type="Gene3D" id="1.50.10.140">
    <property type="match status" value="1"/>
</dbReference>
<dbReference type="InterPro" id="IPR019282">
    <property type="entry name" value="Glycoamylase-like_cons_dom"/>
</dbReference>
<gene>
    <name evidence="2" type="ORF">HNR55_001661</name>
</gene>
<dbReference type="InterPro" id="IPR016883">
    <property type="entry name" value="UCP028431"/>
</dbReference>
<protein>
    <recommendedName>
        <fullName evidence="1">Glycoamylase-like domain-containing protein</fullName>
    </recommendedName>
</protein>
<dbReference type="EMBL" id="JACHIE010000006">
    <property type="protein sequence ID" value="MBB6457073.1"/>
    <property type="molecule type" value="Genomic_DNA"/>
</dbReference>
<evidence type="ECO:0000313" key="3">
    <source>
        <dbReference type="Proteomes" id="UP000578000"/>
    </source>
</evidence>
<accession>A0A841QFV7</accession>
<name>A0A841QFV7_9PROT</name>
<sequence length="527" mass="59219">MVLRRFFAHGKTKTSLPAQGQRQRNGRVCLSLLMLCSALTGLAAGSGAQAAATSSIVARPAPSPFHPDQTDRAFLADLEHRTFLWFWDSADPATGLAPDRYPSDQTQSSVASIGFALTAYGIGADRGYINRQQAVDRTLTTLRYLWKLPQNDSPDKAAGFHGFFYHFLKRENGLRLNPDIELSSIDTALLMQGVLFTTSYYTHDTDAEAEIRDLAAKLFNRVDWRWMLRPDNRLSMGWSPERGFLPNYWEGYNEGMMLYVLGLGSTTHQLDPSSWQAWISTNKSRWGESYGQTFLNFAPLFGHQYTHAWIDFRGIKDDWSRSAGIDYFENSRRAVYAQQGYATQNPGKWQDYGPNIWGLTASDGPAETTKVENGQPRKFMAYTARGVGRDYTLDDGTLAPTAAGGSVAFAPELAIPALRTMRDKYGDRIYSTYGFVDAFNPSYHDGKQAYWADDTYLGIDQGPILLMVENWRDGMVWNTMKDNPIICRGLLRAGFRGGWLATRHSIVDHDDAVRLRQQQAQQQTHAG</sequence>
<evidence type="ECO:0000259" key="1">
    <source>
        <dbReference type="Pfam" id="PF10091"/>
    </source>
</evidence>
<dbReference type="Proteomes" id="UP000578000">
    <property type="component" value="Unassembled WGS sequence"/>
</dbReference>
<proteinExistence type="predicted"/>
<reference evidence="2 3" key="1">
    <citation type="submission" date="2020-08" db="EMBL/GenBank/DDBJ databases">
        <title>Genomic Encyclopedia of Type Strains, Phase IV (KMG-IV): sequencing the most valuable type-strain genomes for metagenomic binning, comparative biology and taxonomic classification.</title>
        <authorList>
            <person name="Goeker M."/>
        </authorList>
    </citation>
    <scope>NUCLEOTIDE SEQUENCE [LARGE SCALE GENOMIC DNA]</scope>
    <source>
        <strain evidence="2 3">DSM 4491</strain>
    </source>
</reference>
<dbReference type="AlphaFoldDB" id="A0A841QFV7"/>
<organism evidence="2 3">
    <name type="scientific">Acetobacter lovaniensis</name>
    <dbReference type="NCBI Taxonomy" id="104100"/>
    <lineage>
        <taxon>Bacteria</taxon>
        <taxon>Pseudomonadati</taxon>
        <taxon>Pseudomonadota</taxon>
        <taxon>Alphaproteobacteria</taxon>
        <taxon>Acetobacterales</taxon>
        <taxon>Acetobacteraceae</taxon>
        <taxon>Acetobacter</taxon>
    </lineage>
</organism>
<keyword evidence="3" id="KW-1185">Reference proteome</keyword>
<dbReference type="PIRSF" id="PIRSF028431">
    <property type="entry name" value="UCP028431"/>
    <property type="match status" value="1"/>
</dbReference>